<gene>
    <name evidence="1" type="ORF">VASRM7_78</name>
</gene>
<reference evidence="1" key="1">
    <citation type="journal article" date="2016" name="Appl. Microbiol. Biotechnol.">
        <title>Anti-MRSA and anti-TB metabolites from marine-derived Verrucosispora sp. MS100047.</title>
        <authorList>
            <person name="Huang P."/>
            <person name="Xie F."/>
            <person name="Ren B."/>
            <person name="Wang Q."/>
            <person name="Wang J."/>
            <person name="Wang Q."/>
            <person name="Abdel-Mageed W.M."/>
            <person name="Liu M."/>
            <person name="Han J."/>
            <person name="Oyeleye A."/>
            <person name="Shen J."/>
            <person name="Song F."/>
            <person name="Dai H."/>
            <person name="Liu X."/>
            <person name="Zhang L."/>
        </authorList>
    </citation>
    <scope>NUCLEOTIDE SEQUENCE</scope>
    <source>
        <strain evidence="1">MS100047</strain>
    </source>
</reference>
<sequence>MASIASTSSISNVSVSSARSSSVSSGIWVHLPSGCAGHVDRRACGTSGGR</sequence>
<protein>
    <submittedName>
        <fullName evidence="1">Uncharacterized protein</fullName>
    </submittedName>
</protein>
<name>A0A097CRM7_9ACTN</name>
<accession>A0A097CRM7</accession>
<evidence type="ECO:0000313" key="1">
    <source>
        <dbReference type="EMBL" id="AIS85316.1"/>
    </source>
</evidence>
<organism evidence="1">
    <name type="scientific">Verrucosispora sp. MS100047</name>
    <dbReference type="NCBI Taxonomy" id="1410949"/>
    <lineage>
        <taxon>Bacteria</taxon>
        <taxon>Bacillati</taxon>
        <taxon>Actinomycetota</taxon>
        <taxon>Actinomycetes</taxon>
        <taxon>Micromonosporales</taxon>
        <taxon>Micromonosporaceae</taxon>
        <taxon>Micromonospora</taxon>
    </lineage>
</organism>
<dbReference type="EMBL" id="KF826632">
    <property type="protein sequence ID" value="AIS85316.1"/>
    <property type="molecule type" value="Genomic_DNA"/>
</dbReference>
<dbReference type="AlphaFoldDB" id="A0A097CRM7"/>
<proteinExistence type="predicted"/>